<protein>
    <submittedName>
        <fullName evidence="2">Uncharacterized protein</fullName>
    </submittedName>
</protein>
<evidence type="ECO:0000313" key="3">
    <source>
        <dbReference type="Proteomes" id="UP000225433"/>
    </source>
</evidence>
<dbReference type="Proteomes" id="UP000225433">
    <property type="component" value="Unassembled WGS sequence"/>
</dbReference>
<dbReference type="AlphaFoldDB" id="A0A2G0Q221"/>
<sequence>MFFRVDNLQSISFSVIFYGLRGYIDWVYLSNGVLIGKNTFFINEFLMDISCRINLMFIIFNWLIYIF</sequence>
<name>A0A2G0Q221_XENHO</name>
<keyword evidence="1" id="KW-0812">Transmembrane</keyword>
<dbReference type="EMBL" id="NJAI01000007">
    <property type="protein sequence ID" value="PHM53256.1"/>
    <property type="molecule type" value="Genomic_DNA"/>
</dbReference>
<keyword evidence="1" id="KW-1133">Transmembrane helix</keyword>
<feature type="transmembrane region" description="Helical" evidence="1">
    <location>
        <begin position="45"/>
        <end position="65"/>
    </location>
</feature>
<reference evidence="2 3" key="1">
    <citation type="journal article" date="2017" name="Nat. Microbiol.">
        <title>Natural product diversity associated with the nematode symbionts Photorhabdus and Xenorhabdus.</title>
        <authorList>
            <person name="Tobias N.J."/>
            <person name="Wolff H."/>
            <person name="Djahanschiri B."/>
            <person name="Grundmann F."/>
            <person name="Kronenwerth M."/>
            <person name="Shi Y.M."/>
            <person name="Simonyi S."/>
            <person name="Grun P."/>
            <person name="Shapiro-Ilan D."/>
            <person name="Pidot S.J."/>
            <person name="Stinear T.P."/>
            <person name="Ebersberger I."/>
            <person name="Bode H.B."/>
        </authorList>
    </citation>
    <scope>NUCLEOTIDE SEQUENCE [LARGE SCALE GENOMIC DNA]</scope>
    <source>
        <strain evidence="2 3">DSM 17903</strain>
    </source>
</reference>
<gene>
    <name evidence="2" type="ORF">Xhom_04151</name>
</gene>
<evidence type="ECO:0000256" key="1">
    <source>
        <dbReference type="SAM" id="Phobius"/>
    </source>
</evidence>
<keyword evidence="1" id="KW-0472">Membrane</keyword>
<organism evidence="2 3">
    <name type="scientific">Xenorhabdus hominickii</name>
    <dbReference type="NCBI Taxonomy" id="351679"/>
    <lineage>
        <taxon>Bacteria</taxon>
        <taxon>Pseudomonadati</taxon>
        <taxon>Pseudomonadota</taxon>
        <taxon>Gammaproteobacteria</taxon>
        <taxon>Enterobacterales</taxon>
        <taxon>Morganellaceae</taxon>
        <taxon>Xenorhabdus</taxon>
    </lineage>
</organism>
<proteinExistence type="predicted"/>
<comment type="caution">
    <text evidence="2">The sequence shown here is derived from an EMBL/GenBank/DDBJ whole genome shotgun (WGS) entry which is preliminary data.</text>
</comment>
<evidence type="ECO:0000313" key="2">
    <source>
        <dbReference type="EMBL" id="PHM53256.1"/>
    </source>
</evidence>
<accession>A0A2G0Q221</accession>